<evidence type="ECO:0000256" key="1">
    <source>
        <dbReference type="SAM" id="MobiDB-lite"/>
    </source>
</evidence>
<reference evidence="3" key="1">
    <citation type="submission" date="2017-06" db="EMBL/GenBank/DDBJ databases">
        <title>Genome analysis of Fimbriiglobus ruber SP5, the first member of the order Planctomycetales with confirmed chitinolytic capability.</title>
        <authorList>
            <person name="Ravin N.V."/>
            <person name="Rakitin A.L."/>
            <person name="Ivanova A.A."/>
            <person name="Beletsky A.V."/>
            <person name="Kulichevskaya I.S."/>
            <person name="Mardanov A.V."/>
            <person name="Dedysh S.N."/>
        </authorList>
    </citation>
    <scope>NUCLEOTIDE SEQUENCE [LARGE SCALE GENOMIC DNA]</scope>
    <source>
        <strain evidence="3">SP5</strain>
    </source>
</reference>
<dbReference type="Proteomes" id="UP000214646">
    <property type="component" value="Unassembled WGS sequence"/>
</dbReference>
<dbReference type="EMBL" id="NIDE01000005">
    <property type="protein sequence ID" value="OWK42172.1"/>
    <property type="molecule type" value="Genomic_DNA"/>
</dbReference>
<organism evidence="2 3">
    <name type="scientific">Fimbriiglobus ruber</name>
    <dbReference type="NCBI Taxonomy" id="1908690"/>
    <lineage>
        <taxon>Bacteria</taxon>
        <taxon>Pseudomonadati</taxon>
        <taxon>Planctomycetota</taxon>
        <taxon>Planctomycetia</taxon>
        <taxon>Gemmatales</taxon>
        <taxon>Gemmataceae</taxon>
        <taxon>Fimbriiglobus</taxon>
    </lineage>
</organism>
<comment type="caution">
    <text evidence="2">The sequence shown here is derived from an EMBL/GenBank/DDBJ whole genome shotgun (WGS) entry which is preliminary data.</text>
</comment>
<dbReference type="AlphaFoldDB" id="A0A225DLC5"/>
<evidence type="ECO:0000313" key="2">
    <source>
        <dbReference type="EMBL" id="OWK42172.1"/>
    </source>
</evidence>
<sequence>MIHQWLDGGADIDLDIIPEIKRLHDKGIQPRGWGLFTQDIANAKSKRETPLPKGETKHARPTTKQGRFEQQDYYSGTEGFEVIGGPGVTV</sequence>
<protein>
    <submittedName>
        <fullName evidence="2">Uncharacterized protein</fullName>
    </submittedName>
</protein>
<keyword evidence="3" id="KW-1185">Reference proteome</keyword>
<feature type="compositionally biased region" description="Basic and acidic residues" evidence="1">
    <location>
        <begin position="45"/>
        <end position="58"/>
    </location>
</feature>
<gene>
    <name evidence="2" type="ORF">FRUB_04250</name>
</gene>
<feature type="region of interest" description="Disordered" evidence="1">
    <location>
        <begin position="44"/>
        <end position="79"/>
    </location>
</feature>
<accession>A0A225DLC5</accession>
<evidence type="ECO:0000313" key="3">
    <source>
        <dbReference type="Proteomes" id="UP000214646"/>
    </source>
</evidence>
<name>A0A225DLC5_9BACT</name>
<proteinExistence type="predicted"/>